<dbReference type="Pfam" id="PF00452">
    <property type="entry name" value="Bcl-2"/>
    <property type="match status" value="1"/>
</dbReference>
<dbReference type="GO" id="GO:0008630">
    <property type="term" value="P:intrinsic apoptotic signaling pathway in response to DNA damage"/>
    <property type="evidence" value="ECO:0000318"/>
    <property type="project" value="GO_Central"/>
</dbReference>
<dbReference type="PROSITE" id="PS01080">
    <property type="entry name" value="BH1"/>
    <property type="match status" value="1"/>
</dbReference>
<reference evidence="5" key="2">
    <citation type="journal article" date="2008" name="Genome Biol.">
        <title>Improved genome assembly and evidence-based global gene model set for the chordate Ciona intestinalis: new insight into intron and operon populations.</title>
        <authorList>
            <person name="Satou Y."/>
            <person name="Mineta K."/>
            <person name="Ogasawara M."/>
            <person name="Sasakura Y."/>
            <person name="Shoguchi E."/>
            <person name="Ueno K."/>
            <person name="Yamada L."/>
            <person name="Matsumoto J."/>
            <person name="Wasserscheid J."/>
            <person name="Dewar K."/>
            <person name="Wiley G.B."/>
            <person name="Macmil S.L."/>
            <person name="Roe B.A."/>
            <person name="Zeller R.W."/>
            <person name="Hastings K.E."/>
            <person name="Lemaire P."/>
            <person name="Lindquist E."/>
            <person name="Endo T."/>
            <person name="Hotta K."/>
            <person name="Inaba K."/>
        </authorList>
    </citation>
    <scope>NUCLEOTIDE SEQUENCE [LARGE SCALE GENOMIC DNA]</scope>
    <source>
        <strain evidence="5">wild type</strain>
    </source>
</reference>
<dbReference type="PANTHER" id="PTHR11256">
    <property type="entry name" value="BCL-2 RELATED"/>
    <property type="match status" value="1"/>
</dbReference>
<keyword evidence="2" id="KW-0053">Apoptosis</keyword>
<keyword evidence="3" id="KW-0812">Transmembrane</keyword>
<dbReference type="Ensembl" id="ENSCINT00000025059.2">
    <property type="protein sequence ID" value="ENSCINP00000024813.2"/>
    <property type="gene ID" value="ENSCING00000013537.2"/>
</dbReference>
<protein>
    <recommendedName>
        <fullName evidence="4">Bcl-2 Bcl-2 homology region 1-3 domain-containing protein</fullName>
    </recommendedName>
</protein>
<evidence type="ECO:0000256" key="1">
    <source>
        <dbReference type="ARBA" id="ARBA00009458"/>
    </source>
</evidence>
<evidence type="ECO:0000313" key="5">
    <source>
        <dbReference type="Ensembl" id="ENSCINP00000024813.2"/>
    </source>
</evidence>
<name>F6YVN3_CIOIN</name>
<dbReference type="PROSITE" id="PS50062">
    <property type="entry name" value="BCL2_FAMILY"/>
    <property type="match status" value="1"/>
</dbReference>
<dbReference type="InParanoid" id="F6YVN3"/>
<feature type="transmembrane region" description="Helical" evidence="3">
    <location>
        <begin position="81"/>
        <end position="100"/>
    </location>
</feature>
<dbReference type="GO" id="GO:0043065">
    <property type="term" value="P:positive regulation of apoptotic process"/>
    <property type="evidence" value="ECO:0000318"/>
    <property type="project" value="GO_Central"/>
</dbReference>
<dbReference type="GO" id="GO:0015267">
    <property type="term" value="F:channel activity"/>
    <property type="evidence" value="ECO:0000318"/>
    <property type="project" value="GO_Central"/>
</dbReference>
<evidence type="ECO:0000313" key="6">
    <source>
        <dbReference type="Proteomes" id="UP000008144"/>
    </source>
</evidence>
<accession>F6YVN3</accession>
<dbReference type="PRINTS" id="PR01862">
    <property type="entry name" value="BCL2FAMILY"/>
</dbReference>
<reference evidence="6" key="1">
    <citation type="journal article" date="2002" name="Science">
        <title>The draft genome of Ciona intestinalis: insights into chordate and vertebrate origins.</title>
        <authorList>
            <person name="Dehal P."/>
            <person name="Satou Y."/>
            <person name="Campbell R.K."/>
            <person name="Chapman J."/>
            <person name="Degnan B."/>
            <person name="De Tomaso A."/>
            <person name="Davidson B."/>
            <person name="Di Gregorio A."/>
            <person name="Gelpke M."/>
            <person name="Goodstein D.M."/>
            <person name="Harafuji N."/>
            <person name="Hastings K.E."/>
            <person name="Ho I."/>
            <person name="Hotta K."/>
            <person name="Huang W."/>
            <person name="Kawashima T."/>
            <person name="Lemaire P."/>
            <person name="Martinez D."/>
            <person name="Meinertzhagen I.A."/>
            <person name="Necula S."/>
            <person name="Nonaka M."/>
            <person name="Putnam N."/>
            <person name="Rash S."/>
            <person name="Saiga H."/>
            <person name="Satake M."/>
            <person name="Terry A."/>
            <person name="Yamada L."/>
            <person name="Wang H.G."/>
            <person name="Awazu S."/>
            <person name="Azumi K."/>
            <person name="Boore J."/>
            <person name="Branno M."/>
            <person name="Chin-Bow S."/>
            <person name="DeSantis R."/>
            <person name="Doyle S."/>
            <person name="Francino P."/>
            <person name="Keys D.N."/>
            <person name="Haga S."/>
            <person name="Hayashi H."/>
            <person name="Hino K."/>
            <person name="Imai K.S."/>
            <person name="Inaba K."/>
            <person name="Kano S."/>
            <person name="Kobayashi K."/>
            <person name="Kobayashi M."/>
            <person name="Lee B.I."/>
            <person name="Makabe K.W."/>
            <person name="Manohar C."/>
            <person name="Matassi G."/>
            <person name="Medina M."/>
            <person name="Mochizuki Y."/>
            <person name="Mount S."/>
            <person name="Morishita T."/>
            <person name="Miura S."/>
            <person name="Nakayama A."/>
            <person name="Nishizaka S."/>
            <person name="Nomoto H."/>
            <person name="Ohta F."/>
            <person name="Oishi K."/>
            <person name="Rigoutsos I."/>
            <person name="Sano M."/>
            <person name="Sasaki A."/>
            <person name="Sasakura Y."/>
            <person name="Shoguchi E."/>
            <person name="Shin-i T."/>
            <person name="Spagnuolo A."/>
            <person name="Stainier D."/>
            <person name="Suzuki M.M."/>
            <person name="Tassy O."/>
            <person name="Takatori N."/>
            <person name="Tokuoka M."/>
            <person name="Yagi K."/>
            <person name="Yoshizaki F."/>
            <person name="Wada S."/>
            <person name="Zhang C."/>
            <person name="Hyatt P.D."/>
            <person name="Larimer F."/>
            <person name="Detter C."/>
            <person name="Doggett N."/>
            <person name="Glavina T."/>
            <person name="Hawkins T."/>
            <person name="Richardson P."/>
            <person name="Lucas S."/>
            <person name="Kohara Y."/>
            <person name="Levine M."/>
            <person name="Satoh N."/>
            <person name="Rokhsar D.S."/>
        </authorList>
    </citation>
    <scope>NUCLEOTIDE SEQUENCE [LARGE SCALE GENOMIC DNA]</scope>
</reference>
<organism evidence="5 6">
    <name type="scientific">Ciona intestinalis</name>
    <name type="common">Transparent sea squirt</name>
    <name type="synonym">Ascidia intestinalis</name>
    <dbReference type="NCBI Taxonomy" id="7719"/>
    <lineage>
        <taxon>Eukaryota</taxon>
        <taxon>Metazoa</taxon>
        <taxon>Chordata</taxon>
        <taxon>Tunicata</taxon>
        <taxon>Ascidiacea</taxon>
        <taxon>Phlebobranchia</taxon>
        <taxon>Cionidae</taxon>
        <taxon>Ciona</taxon>
    </lineage>
</organism>
<evidence type="ECO:0000256" key="2">
    <source>
        <dbReference type="ARBA" id="ARBA00022703"/>
    </source>
</evidence>
<dbReference type="InterPro" id="IPR002475">
    <property type="entry name" value="Bcl2-like"/>
</dbReference>
<sequence>FLLNMFIQDRAGVENSPVEPVSAGFTDENLSDIAVTLRRIGDDMSRDIQLNRFIDQVPLKSTKDIFIKVCLQMFEDGNFNWGRIVALFYFAYRLIVRSLLSGLDSLPWIRELISWVVDFIVKKFAKWIISRGGWTMIKEWFGISSQTFGVLICVTLAIVGWAVFK</sequence>
<dbReference type="OMA" id="TVFSFTC"/>
<evidence type="ECO:0000256" key="3">
    <source>
        <dbReference type="SAM" id="Phobius"/>
    </source>
</evidence>
<keyword evidence="6" id="KW-1185">Reference proteome</keyword>
<feature type="transmembrane region" description="Helical" evidence="3">
    <location>
        <begin position="141"/>
        <end position="164"/>
    </location>
</feature>
<dbReference type="Gene3D" id="1.10.437.10">
    <property type="entry name" value="Blc2-like"/>
    <property type="match status" value="1"/>
</dbReference>
<dbReference type="EMBL" id="EAAA01001977">
    <property type="status" value="NOT_ANNOTATED_CDS"/>
    <property type="molecule type" value="Genomic_DNA"/>
</dbReference>
<evidence type="ECO:0000259" key="4">
    <source>
        <dbReference type="SMART" id="SM00337"/>
    </source>
</evidence>
<dbReference type="Proteomes" id="UP000008144">
    <property type="component" value="Chromosome 4"/>
</dbReference>
<feature type="domain" description="Bcl-2 Bcl-2 homology region 1-3" evidence="4">
    <location>
        <begin position="37"/>
        <end position="134"/>
    </location>
</feature>
<dbReference type="InterPro" id="IPR036834">
    <property type="entry name" value="Bcl-2-like_sf"/>
</dbReference>
<dbReference type="FunCoup" id="F6YVN3">
    <property type="interactions" value="127"/>
</dbReference>
<keyword evidence="3" id="KW-1133">Transmembrane helix</keyword>
<comment type="similarity">
    <text evidence="1">Belongs to the Bcl-2 family.</text>
</comment>
<dbReference type="SMART" id="SM00337">
    <property type="entry name" value="BCL"/>
    <property type="match status" value="1"/>
</dbReference>
<dbReference type="GO" id="GO:0005741">
    <property type="term" value="C:mitochondrial outer membrane"/>
    <property type="evidence" value="ECO:0000318"/>
    <property type="project" value="GO_Central"/>
</dbReference>
<dbReference type="GeneTree" id="ENSGT01130000278292"/>
<dbReference type="GO" id="GO:0097192">
    <property type="term" value="P:extrinsic apoptotic signaling pathway in absence of ligand"/>
    <property type="evidence" value="ECO:0000318"/>
    <property type="project" value="GO_Central"/>
</dbReference>
<proteinExistence type="inferred from homology"/>
<dbReference type="HOGENOM" id="CLU_085401_2_2_1"/>
<dbReference type="InterPro" id="IPR026298">
    <property type="entry name" value="Bcl-2_fam"/>
</dbReference>
<reference evidence="5" key="4">
    <citation type="submission" date="2025-09" db="UniProtKB">
        <authorList>
            <consortium name="Ensembl"/>
        </authorList>
    </citation>
    <scope>IDENTIFICATION</scope>
</reference>
<dbReference type="AlphaFoldDB" id="F6YVN3"/>
<dbReference type="STRING" id="7719.ENSCINP00000024813"/>
<dbReference type="CDD" id="cd06845">
    <property type="entry name" value="Bcl-2_like"/>
    <property type="match status" value="1"/>
</dbReference>
<dbReference type="GO" id="GO:0008053">
    <property type="term" value="P:mitochondrial fusion"/>
    <property type="evidence" value="ECO:0000318"/>
    <property type="project" value="GO_Central"/>
</dbReference>
<dbReference type="SUPFAM" id="SSF56854">
    <property type="entry name" value="Bcl-2 inhibitors of programmed cell death"/>
    <property type="match status" value="1"/>
</dbReference>
<dbReference type="GO" id="GO:0001836">
    <property type="term" value="P:release of cytochrome c from mitochondria"/>
    <property type="evidence" value="ECO:0000318"/>
    <property type="project" value="GO_Central"/>
</dbReference>
<reference evidence="5" key="3">
    <citation type="submission" date="2025-08" db="UniProtKB">
        <authorList>
            <consortium name="Ensembl"/>
        </authorList>
    </citation>
    <scope>IDENTIFICATION</scope>
</reference>
<dbReference type="InterPro" id="IPR020717">
    <property type="entry name" value="Bcl2_BH1_motif_CS"/>
</dbReference>
<dbReference type="PANTHER" id="PTHR11256:SF56">
    <property type="entry name" value="BCL-2 BCL-2 HOMOLOGY REGION 1-3 DOMAIN-CONTAINING PROTEIN"/>
    <property type="match status" value="1"/>
</dbReference>
<keyword evidence="3" id="KW-0472">Membrane</keyword>
<dbReference type="InterPro" id="IPR046371">
    <property type="entry name" value="Bcl-2_BH1-3"/>
</dbReference>